<dbReference type="eggNOG" id="arCOG02694">
    <property type="taxonomic scope" value="Archaea"/>
</dbReference>
<dbReference type="AlphaFoldDB" id="D1YVR0"/>
<dbReference type="GO" id="GO:0043953">
    <property type="term" value="P:protein transport by the Tat complex"/>
    <property type="evidence" value="ECO:0007669"/>
    <property type="project" value="UniProtKB-UniRule"/>
</dbReference>
<organism evidence="10 11">
    <name type="scientific">Methanocella paludicola (strain DSM 17711 / JCM 13418 / NBRC 101707 / SANAE)</name>
    <dbReference type="NCBI Taxonomy" id="304371"/>
    <lineage>
        <taxon>Archaea</taxon>
        <taxon>Methanobacteriati</taxon>
        <taxon>Methanobacteriota</taxon>
        <taxon>Stenosarchaea group</taxon>
        <taxon>Methanomicrobia</taxon>
        <taxon>Methanocellales</taxon>
        <taxon>Methanocellaceae</taxon>
        <taxon>Methanocella</taxon>
    </lineage>
</organism>
<keyword evidence="11" id="KW-1185">Reference proteome</keyword>
<feature type="transmembrane region" description="Helical" evidence="9">
    <location>
        <begin position="6"/>
        <end position="23"/>
    </location>
</feature>
<evidence type="ECO:0000256" key="2">
    <source>
        <dbReference type="ARBA" id="ARBA00022448"/>
    </source>
</evidence>
<evidence type="ECO:0000256" key="5">
    <source>
        <dbReference type="ARBA" id="ARBA00022927"/>
    </source>
</evidence>
<dbReference type="GO" id="GO:0008320">
    <property type="term" value="F:protein transmembrane transporter activity"/>
    <property type="evidence" value="ECO:0007669"/>
    <property type="project" value="UniProtKB-UniRule"/>
</dbReference>
<dbReference type="STRING" id="304371.MCP_0460"/>
<keyword evidence="4 9" id="KW-0812">Transmembrane</keyword>
<dbReference type="OrthoDB" id="125604at2157"/>
<evidence type="ECO:0000256" key="6">
    <source>
        <dbReference type="ARBA" id="ARBA00022989"/>
    </source>
</evidence>
<reference evidence="10 11" key="2">
    <citation type="journal article" date="2008" name="Int. J. Syst. Evol. Microbiol.">
        <title>Methanocella paludicola gen. nov., sp. nov., a methane-producing archaeon, the first isolate of the lineage 'Rice Cluster I', and proposal of the new archaeal order Methanocellales ord. nov.</title>
        <authorList>
            <person name="Sakai S."/>
            <person name="Imachi H."/>
            <person name="Hanada S."/>
            <person name="Ohashi A."/>
            <person name="Harada H."/>
            <person name="Kamagata Y."/>
        </authorList>
    </citation>
    <scope>NUCLEOTIDE SEQUENCE [LARGE SCALE GENOMIC DNA]</scope>
    <source>
        <strain evidence="11">DSM 17711 / JCM 13418 / NBRC 101707 / SANAE</strain>
    </source>
</reference>
<reference evidence="10 11" key="1">
    <citation type="journal article" date="2007" name="Appl. Environ. Microbiol.">
        <title>Isolation of key methanogens for global methane emission from rice paddy fields: a novel isolate affiliated with the clone cluster rice cluster I.</title>
        <authorList>
            <person name="Sakai S."/>
            <person name="Imachi H."/>
            <person name="Sekiguchi Y."/>
            <person name="Ohashi A."/>
            <person name="Harada H."/>
            <person name="Kamagata Y."/>
        </authorList>
    </citation>
    <scope>NUCLEOTIDE SEQUENCE [LARGE SCALE GENOMIC DNA]</scope>
    <source>
        <strain evidence="11">DSM 17711 / JCM 13418 / NBRC 101707 / SANAE</strain>
    </source>
</reference>
<keyword evidence="6 9" id="KW-1133">Transmembrane helix</keyword>
<proteinExistence type="inferred from homology"/>
<keyword evidence="7 9" id="KW-0811">Translocation</keyword>
<dbReference type="GO" id="GO:0033281">
    <property type="term" value="C:TAT protein transport complex"/>
    <property type="evidence" value="ECO:0007669"/>
    <property type="project" value="UniProtKB-UniRule"/>
</dbReference>
<dbReference type="HAMAP" id="MF_00236">
    <property type="entry name" value="TatA_E"/>
    <property type="match status" value="1"/>
</dbReference>
<keyword evidence="8 9" id="KW-0472">Membrane</keyword>
<keyword evidence="2 9" id="KW-0813">Transport</keyword>
<dbReference type="InterPro" id="IPR003369">
    <property type="entry name" value="TatA/B/E"/>
</dbReference>
<keyword evidence="3 9" id="KW-1003">Cell membrane</keyword>
<evidence type="ECO:0000256" key="4">
    <source>
        <dbReference type="ARBA" id="ARBA00022692"/>
    </source>
</evidence>
<evidence type="ECO:0000313" key="11">
    <source>
        <dbReference type="Proteomes" id="UP000001882"/>
    </source>
</evidence>
<comment type="similarity">
    <text evidence="9">Belongs to the TatA/E family.</text>
</comment>
<dbReference type="PANTHER" id="PTHR42982:SF1">
    <property type="entry name" value="SEC-INDEPENDENT PROTEIN TRANSLOCASE PROTEIN TATA"/>
    <property type="match status" value="1"/>
</dbReference>
<keyword evidence="5 9" id="KW-0653">Protein transport</keyword>
<dbReference type="PANTHER" id="PTHR42982">
    <property type="entry name" value="SEC-INDEPENDENT PROTEIN TRANSLOCASE PROTEIN TATA"/>
    <property type="match status" value="1"/>
</dbReference>
<evidence type="ECO:0000256" key="9">
    <source>
        <dbReference type="HAMAP-Rule" id="MF_00236"/>
    </source>
</evidence>
<evidence type="ECO:0000256" key="7">
    <source>
        <dbReference type="ARBA" id="ARBA00023010"/>
    </source>
</evidence>
<dbReference type="InParanoid" id="D1YVR0"/>
<dbReference type="PATRIC" id="fig|304371.9.peg.473"/>
<dbReference type="EMBL" id="AP011532">
    <property type="protein sequence ID" value="BAI60532.1"/>
    <property type="molecule type" value="Genomic_DNA"/>
</dbReference>
<dbReference type="KEGG" id="mpd:MCP_0460"/>
<dbReference type="InterPro" id="IPR006312">
    <property type="entry name" value="TatA/E"/>
</dbReference>
<dbReference type="Proteomes" id="UP000001882">
    <property type="component" value="Chromosome"/>
</dbReference>
<gene>
    <name evidence="9" type="primary">tatA</name>
    <name evidence="10" type="ordered locus">MCP_0460</name>
</gene>
<comment type="function">
    <text evidence="9">Part of the twin-arginine translocation (Tat) system that transports large folded proteins containing a characteristic twin-arginine motif in their signal peptide across membranes. TatA could form the protein-conducting channel of the Tat system.</text>
</comment>
<dbReference type="Pfam" id="PF02416">
    <property type="entry name" value="TatA_B_E"/>
    <property type="match status" value="1"/>
</dbReference>
<dbReference type="RefSeq" id="WP_012899212.1">
    <property type="nucleotide sequence ID" value="NC_013665.1"/>
</dbReference>
<evidence type="ECO:0000256" key="8">
    <source>
        <dbReference type="ARBA" id="ARBA00023136"/>
    </source>
</evidence>
<name>D1YVR0_METPS</name>
<evidence type="ECO:0000256" key="3">
    <source>
        <dbReference type="ARBA" id="ARBA00022475"/>
    </source>
</evidence>
<dbReference type="NCBIfam" id="TIGR01411">
    <property type="entry name" value="tatAE"/>
    <property type="match status" value="1"/>
</dbReference>
<evidence type="ECO:0000313" key="10">
    <source>
        <dbReference type="EMBL" id="BAI60532.1"/>
    </source>
</evidence>
<reference evidence="11" key="3">
    <citation type="journal article" date="2011" name="PLoS ONE">
        <title>Genome sequence of a mesophilic hydrogenotrophic methanogen Methanocella paludicola, the first cultivated representative of the order Methanocellales.</title>
        <authorList>
            <person name="Sakai S."/>
            <person name="Takaki Y."/>
            <person name="Shimamura S."/>
            <person name="Sekine M."/>
            <person name="Tajima T."/>
            <person name="Kosugi H."/>
            <person name="Ichikawa N."/>
            <person name="Tasumi E."/>
            <person name="Hiraki A.T."/>
            <person name="Shimizu A."/>
            <person name="Kato Y."/>
            <person name="Nishiko R."/>
            <person name="Mori K."/>
            <person name="Fujita N."/>
            <person name="Imachi H."/>
            <person name="Takai K."/>
        </authorList>
    </citation>
    <scope>NUCLEOTIDE SEQUENCE [LARGE SCALE GENOMIC DNA]</scope>
    <source>
        <strain evidence="11">DSM 17711 / JCM 13418 / NBRC 101707 / SANAE</strain>
    </source>
</reference>
<evidence type="ECO:0000256" key="1">
    <source>
        <dbReference type="ARBA" id="ARBA00004162"/>
    </source>
</evidence>
<sequence>MVLGLGPTEILLIFVVIVLLFGATKLPELARSMGQSMGEFKVGQIEAEKKYENMKSQVNPPAQNADDIALTRAQRMAKNLNIDIKGKSDEQLLAEIEKKLAEQEVGAKK</sequence>
<protein>
    <recommendedName>
        <fullName evidence="9">Sec-independent protein translocase protein TatA</fullName>
    </recommendedName>
</protein>
<accession>D1YVR0</accession>
<dbReference type="Gene3D" id="1.20.5.3310">
    <property type="match status" value="1"/>
</dbReference>
<comment type="subunit">
    <text evidence="9">Forms a complex with TatC.</text>
</comment>
<dbReference type="GeneID" id="8680551"/>
<comment type="subcellular location">
    <subcellularLocation>
        <location evidence="1 9">Cell membrane</location>
        <topology evidence="1 9">Single-pass membrane protein</topology>
    </subcellularLocation>
</comment>